<accession>A0A9D0YZI4</accession>
<evidence type="ECO:0000313" key="4">
    <source>
        <dbReference type="Proteomes" id="UP000886819"/>
    </source>
</evidence>
<dbReference type="GO" id="GO:0033922">
    <property type="term" value="F:peptidoglycan beta-N-acetylmuramidase activity"/>
    <property type="evidence" value="ECO:0007669"/>
    <property type="project" value="InterPro"/>
</dbReference>
<dbReference type="InterPro" id="IPR008302">
    <property type="entry name" value="NamZ"/>
</dbReference>
<dbReference type="Pfam" id="PF20732">
    <property type="entry name" value="NamZ_C"/>
    <property type="match status" value="1"/>
</dbReference>
<protein>
    <submittedName>
        <fullName evidence="3">DUF1343 domain-containing protein</fullName>
    </submittedName>
</protein>
<evidence type="ECO:0000259" key="1">
    <source>
        <dbReference type="Pfam" id="PF07075"/>
    </source>
</evidence>
<sequence>MRYHVLSGIDRLDTVARQLSGRRVGLMTNPTGVDHELVSTIDRIGRDFRLTAMFAVEHGIRGDIQAGKAVDTFVDEATGVTVFSAYGKHCHFSDEMLDAFDVLVFDMQDVGARFYTYLYSLSYAMESCARAGKDVVVLDRVNPLGGVKRCGTVLDTRFSSFVGDYELPTQYALTIGEFARYVRDYLHLDVDVTVVPLQGWRREMYLDDTDLPWVAPSPNCPDLAAALCYIGTCIFEGTNLSEGRGTTQPFQIIGAPFVDGAALEKRMNALGLEGLHFRRTSFCPMFNKHQGALCHGVQMHITDRERSDVFAGGLYLLDTLRDMYPEQVEFLGKNEQGIYTLDRLLGTNAYRTGQCSAKALVEQSREPVRRFGEQTAKYLLY</sequence>
<evidence type="ECO:0000259" key="2">
    <source>
        <dbReference type="Pfam" id="PF20732"/>
    </source>
</evidence>
<comment type="caution">
    <text evidence="3">The sequence shown here is derived from an EMBL/GenBank/DDBJ whole genome shotgun (WGS) entry which is preliminary data.</text>
</comment>
<dbReference type="InterPro" id="IPR048502">
    <property type="entry name" value="NamZ_N"/>
</dbReference>
<dbReference type="PANTHER" id="PTHR42915:SF1">
    <property type="entry name" value="PEPTIDOGLYCAN BETA-N-ACETYLMURAMIDASE NAMZ"/>
    <property type="match status" value="1"/>
</dbReference>
<feature type="domain" description="Peptidoglycan beta-N-acetylmuramidase NamZ N-terminal" evidence="1">
    <location>
        <begin position="24"/>
        <end position="223"/>
    </location>
</feature>
<proteinExistence type="predicted"/>
<dbReference type="Proteomes" id="UP000886819">
    <property type="component" value="Unassembled WGS sequence"/>
</dbReference>
<gene>
    <name evidence="3" type="ORF">IAA66_08850</name>
</gene>
<evidence type="ECO:0000313" key="3">
    <source>
        <dbReference type="EMBL" id="HIQ63673.1"/>
    </source>
</evidence>
<organism evidence="3 4">
    <name type="scientific">Candidatus Avichristensenella intestinipullorum</name>
    <dbReference type="NCBI Taxonomy" id="2840693"/>
    <lineage>
        <taxon>Bacteria</taxon>
        <taxon>Bacillati</taxon>
        <taxon>Bacillota</taxon>
        <taxon>Clostridia</taxon>
        <taxon>Candidatus Avichristensenella</taxon>
    </lineage>
</organism>
<dbReference type="AlphaFoldDB" id="A0A9D0YZI4"/>
<dbReference type="InterPro" id="IPR048503">
    <property type="entry name" value="NamZ_C"/>
</dbReference>
<reference evidence="3" key="1">
    <citation type="submission" date="2020-10" db="EMBL/GenBank/DDBJ databases">
        <authorList>
            <person name="Gilroy R."/>
        </authorList>
    </citation>
    <scope>NUCLEOTIDE SEQUENCE</scope>
    <source>
        <strain evidence="3">ChiHile30-977</strain>
    </source>
</reference>
<dbReference type="Gene3D" id="3.40.50.12170">
    <property type="entry name" value="Uncharacterised protein PF07075, DUF1343"/>
    <property type="match status" value="1"/>
</dbReference>
<dbReference type="Gene3D" id="3.90.1150.140">
    <property type="match status" value="1"/>
</dbReference>
<dbReference type="EMBL" id="DVFI01000121">
    <property type="protein sequence ID" value="HIQ63673.1"/>
    <property type="molecule type" value="Genomic_DNA"/>
</dbReference>
<feature type="domain" description="Peptidoglycan beta-N-acetylmuramidase NamZ C-terminal" evidence="2">
    <location>
        <begin position="227"/>
        <end position="381"/>
    </location>
</feature>
<dbReference type="PANTHER" id="PTHR42915">
    <property type="entry name" value="HYPOTHETICAL 460 KDA PROTEIN IN FEUA-SIGW INTERGENIC REGION [PRECURSOR]"/>
    <property type="match status" value="1"/>
</dbReference>
<dbReference type="Pfam" id="PF07075">
    <property type="entry name" value="NamZ_N"/>
    <property type="match status" value="1"/>
</dbReference>
<name>A0A9D0YZI4_9FIRM</name>
<reference evidence="3" key="2">
    <citation type="journal article" date="2021" name="PeerJ">
        <title>Extensive microbial diversity within the chicken gut microbiome revealed by metagenomics and culture.</title>
        <authorList>
            <person name="Gilroy R."/>
            <person name="Ravi A."/>
            <person name="Getino M."/>
            <person name="Pursley I."/>
            <person name="Horton D.L."/>
            <person name="Alikhan N.F."/>
            <person name="Baker D."/>
            <person name="Gharbi K."/>
            <person name="Hall N."/>
            <person name="Watson M."/>
            <person name="Adriaenssens E.M."/>
            <person name="Foster-Nyarko E."/>
            <person name="Jarju S."/>
            <person name="Secka A."/>
            <person name="Antonio M."/>
            <person name="Oren A."/>
            <person name="Chaudhuri R.R."/>
            <person name="La Ragione R."/>
            <person name="Hildebrand F."/>
            <person name="Pallen M.J."/>
        </authorList>
    </citation>
    <scope>NUCLEOTIDE SEQUENCE</scope>
    <source>
        <strain evidence="3">ChiHile30-977</strain>
    </source>
</reference>
<dbReference type="PIRSF" id="PIRSF016719">
    <property type="entry name" value="UCP016719"/>
    <property type="match status" value="1"/>
</dbReference>